<reference evidence="4 5" key="1">
    <citation type="submission" date="2019-01" db="EMBL/GenBank/DDBJ databases">
        <title>Mucilaginibacter antarcticum sp. nov., isolated from antarctic soil.</title>
        <authorList>
            <person name="Yan Y.-Q."/>
            <person name="Du Z.-J."/>
        </authorList>
    </citation>
    <scope>NUCLEOTIDE SEQUENCE [LARGE SCALE GENOMIC DNA]</scope>
    <source>
        <strain evidence="4 5">F01003</strain>
    </source>
</reference>
<dbReference type="InterPro" id="IPR050955">
    <property type="entry name" value="Plant_Biomass_Hydrol_Est"/>
</dbReference>
<dbReference type="EMBL" id="SBIW01000011">
    <property type="protein sequence ID" value="RWY48324.1"/>
    <property type="molecule type" value="Genomic_DNA"/>
</dbReference>
<evidence type="ECO:0000313" key="5">
    <source>
        <dbReference type="Proteomes" id="UP000286701"/>
    </source>
</evidence>
<sequence length="561" mass="64618">MKKTLLLMLFAFLFISAKAQDYIAMGDSCFKTKNYLCAAQNYDLFLAKVESRSNMIAYKSAKAWAMAADKERTIAAIKIYVKNNYENDYPIFSNRLIKERAFDLVKDDERYKNILAAVIAKENTIKAEEKNKADSIVAFQALLEKEGLLNKLDLDKGSAIETYNRIKAYNKYPQLKHETISLQFKITDSLHTAFLIVLPKDYDAHKSYRLLFFLHGAVSSNTGYPDYADARDTSGWNRYYTKYATINKVIMVYPMGNRDYNWMYPDNGFYIIPAMLKQIKQVINVDDNRVFISGHSNGATGSFSYAIKQPSLFTGFYGFNTRPRVATGGTYIRNLLNRSWFNVSVDQDYYYPPAAHDSLDKVMKGLHADYQDHRYNGFPHWFPQFNESEPAYKLLFADLTMRKRNPFRPNISWECDDVKYGRCDWLSITALDTTTAAKAAWQKPINFRINKWVVLDKEAKAHIVDTMMNGFVYRKRSGAVKAAYSNNIFNIETSDVGAIRIYLSPEMVDFKKPVAVTINGKQRFKGKVIYNKQFMTDGFEATLDKAALWVNYIDIVVKPKI</sequence>
<dbReference type="PANTHER" id="PTHR43037">
    <property type="entry name" value="UNNAMED PRODUCT-RELATED"/>
    <property type="match status" value="1"/>
</dbReference>
<evidence type="ECO:0000256" key="1">
    <source>
        <dbReference type="ARBA" id="ARBA00022729"/>
    </source>
</evidence>
<dbReference type="Proteomes" id="UP000286701">
    <property type="component" value="Unassembled WGS sequence"/>
</dbReference>
<feature type="signal peptide" evidence="3">
    <location>
        <begin position="1"/>
        <end position="19"/>
    </location>
</feature>
<accession>A0A444MJA9</accession>
<dbReference type="InterPro" id="IPR029058">
    <property type="entry name" value="AB_hydrolase_fold"/>
</dbReference>
<gene>
    <name evidence="4" type="ORF">EPL05_19465</name>
</gene>
<dbReference type="RefSeq" id="WP_128535671.1">
    <property type="nucleotide sequence ID" value="NZ_SBIW01000011.1"/>
</dbReference>
<dbReference type="Pfam" id="PF00756">
    <property type="entry name" value="Esterase"/>
    <property type="match status" value="1"/>
</dbReference>
<dbReference type="OrthoDB" id="699118at2"/>
<evidence type="ECO:0000256" key="2">
    <source>
        <dbReference type="ARBA" id="ARBA00022801"/>
    </source>
</evidence>
<protein>
    <recommendedName>
        <fullName evidence="6">Poly(3-hydroxybutyrate) depolymerase</fullName>
    </recommendedName>
</protein>
<evidence type="ECO:0008006" key="6">
    <source>
        <dbReference type="Google" id="ProtNLM"/>
    </source>
</evidence>
<dbReference type="AlphaFoldDB" id="A0A444MJA9"/>
<organism evidence="4 5">
    <name type="scientific">Mucilaginibacter gilvus</name>
    <dbReference type="NCBI Taxonomy" id="2305909"/>
    <lineage>
        <taxon>Bacteria</taxon>
        <taxon>Pseudomonadati</taxon>
        <taxon>Bacteroidota</taxon>
        <taxon>Sphingobacteriia</taxon>
        <taxon>Sphingobacteriales</taxon>
        <taxon>Sphingobacteriaceae</taxon>
        <taxon>Mucilaginibacter</taxon>
    </lineage>
</organism>
<dbReference type="InterPro" id="IPR000801">
    <property type="entry name" value="Esterase-like"/>
</dbReference>
<feature type="chain" id="PRO_5019207411" description="Poly(3-hydroxybutyrate) depolymerase" evidence="3">
    <location>
        <begin position="20"/>
        <end position="561"/>
    </location>
</feature>
<evidence type="ECO:0000256" key="3">
    <source>
        <dbReference type="SAM" id="SignalP"/>
    </source>
</evidence>
<comment type="caution">
    <text evidence="4">The sequence shown here is derived from an EMBL/GenBank/DDBJ whole genome shotgun (WGS) entry which is preliminary data.</text>
</comment>
<keyword evidence="1 3" id="KW-0732">Signal</keyword>
<dbReference type="Gene3D" id="3.40.50.1820">
    <property type="entry name" value="alpha/beta hydrolase"/>
    <property type="match status" value="1"/>
</dbReference>
<dbReference type="SUPFAM" id="SSF53474">
    <property type="entry name" value="alpha/beta-Hydrolases"/>
    <property type="match status" value="1"/>
</dbReference>
<dbReference type="GO" id="GO:0016787">
    <property type="term" value="F:hydrolase activity"/>
    <property type="evidence" value="ECO:0007669"/>
    <property type="project" value="UniProtKB-KW"/>
</dbReference>
<proteinExistence type="predicted"/>
<evidence type="ECO:0000313" key="4">
    <source>
        <dbReference type="EMBL" id="RWY48324.1"/>
    </source>
</evidence>
<dbReference type="PANTHER" id="PTHR43037:SF5">
    <property type="entry name" value="FERULOYL ESTERASE"/>
    <property type="match status" value="1"/>
</dbReference>
<keyword evidence="5" id="KW-1185">Reference proteome</keyword>
<keyword evidence="2" id="KW-0378">Hydrolase</keyword>
<name>A0A444MJA9_9SPHI</name>